<feature type="transmembrane region" description="Helical" evidence="8">
    <location>
        <begin position="74"/>
        <end position="93"/>
    </location>
</feature>
<dbReference type="GO" id="GO:0005886">
    <property type="term" value="C:plasma membrane"/>
    <property type="evidence" value="ECO:0007669"/>
    <property type="project" value="TreeGrafter"/>
</dbReference>
<evidence type="ECO:0000256" key="3">
    <source>
        <dbReference type="ARBA" id="ARBA00022448"/>
    </source>
</evidence>
<feature type="transmembrane region" description="Helical" evidence="8">
    <location>
        <begin position="431"/>
        <end position="451"/>
    </location>
</feature>
<feature type="transmembrane region" description="Helical" evidence="8">
    <location>
        <begin position="182"/>
        <end position="205"/>
    </location>
</feature>
<gene>
    <name evidence="9" type="ORF">A3F83_03815</name>
</gene>
<dbReference type="GO" id="GO:0022857">
    <property type="term" value="F:transmembrane transporter activity"/>
    <property type="evidence" value="ECO:0007669"/>
    <property type="project" value="InterPro"/>
</dbReference>
<evidence type="ECO:0000256" key="6">
    <source>
        <dbReference type="ARBA" id="ARBA00023136"/>
    </source>
</evidence>
<dbReference type="EMBL" id="MFIX01000246">
    <property type="protein sequence ID" value="OGG00689.1"/>
    <property type="molecule type" value="Genomic_DNA"/>
</dbReference>
<dbReference type="PANTHER" id="PTHR48086">
    <property type="entry name" value="SODIUM/PROLINE SYMPORTER-RELATED"/>
    <property type="match status" value="1"/>
</dbReference>
<accession>A0A1F5YKF7</accession>
<evidence type="ECO:0000256" key="4">
    <source>
        <dbReference type="ARBA" id="ARBA00022692"/>
    </source>
</evidence>
<dbReference type="STRING" id="1817867.A3F83_03815"/>
<comment type="subcellular location">
    <subcellularLocation>
        <location evidence="1">Membrane</location>
        <topology evidence="1">Multi-pass membrane protein</topology>
    </subcellularLocation>
</comment>
<keyword evidence="6 8" id="KW-0472">Membrane</keyword>
<feature type="transmembrane region" description="Helical" evidence="8">
    <location>
        <begin position="225"/>
        <end position="247"/>
    </location>
</feature>
<feature type="transmembrane region" description="Helical" evidence="8">
    <location>
        <begin position="6"/>
        <end position="23"/>
    </location>
</feature>
<feature type="transmembrane region" description="Helical" evidence="8">
    <location>
        <begin position="114"/>
        <end position="133"/>
    </location>
</feature>
<evidence type="ECO:0000256" key="5">
    <source>
        <dbReference type="ARBA" id="ARBA00022989"/>
    </source>
</evidence>
<sequence>MENSLFFWTIIAYLALLIGVGALRSRQVRSGEDFIVAGRKLSTGVLVGTLLATWIGSGSIFGSAGLAYDKGLPALWFDAGVWVAIVVLYFVAGRVRRFAQFTVPDILEARYNKYARLLGTLVTVIAYTAIVSYQFRAGGLVLNFVTGIPRESGIIITALFVIGYTVLAGMISVAYTDVVNGIIMTLGLFLTLPFLVHSAGGLSGIAAALPASHFQVFGDLPVSEALGYSCATMLLLLGEAGMYQRFFSARDERIARKAVLGWVCGTIVLETLIVLLAVAGSARFSGINPEMVLLYSVKEALPLAVGCLSLAAIVAVIVSTADSFLLVPATSLARDIYQRFINPRVSPSGLVRFSRAAVILLGILAYLQVSFFSRVLEMAIYAYTMYGVGITPVLLAAFFWRRANGPGAVSSIAAGMLTTALWELLGKPFGWPTVYPALGLSLFCLVGVSLATRKPDESKWRPFMGQGVVAEIRP</sequence>
<dbReference type="PANTHER" id="PTHR48086:SF7">
    <property type="entry name" value="SODIUM-SOLUTE SYMPORTER-RELATED"/>
    <property type="match status" value="1"/>
</dbReference>
<dbReference type="CDD" id="cd10322">
    <property type="entry name" value="SLC5sbd"/>
    <property type="match status" value="1"/>
</dbReference>
<evidence type="ECO:0000256" key="2">
    <source>
        <dbReference type="ARBA" id="ARBA00006434"/>
    </source>
</evidence>
<evidence type="ECO:0000256" key="7">
    <source>
        <dbReference type="RuleBase" id="RU362091"/>
    </source>
</evidence>
<dbReference type="InterPro" id="IPR001734">
    <property type="entry name" value="Na/solute_symporter"/>
</dbReference>
<feature type="transmembrane region" description="Helical" evidence="8">
    <location>
        <begin position="380"/>
        <end position="400"/>
    </location>
</feature>
<reference evidence="9 10" key="1">
    <citation type="journal article" date="2016" name="Nat. Commun.">
        <title>Thousands of microbial genomes shed light on interconnected biogeochemical processes in an aquifer system.</title>
        <authorList>
            <person name="Anantharaman K."/>
            <person name="Brown C.T."/>
            <person name="Hug L.A."/>
            <person name="Sharon I."/>
            <person name="Castelle C.J."/>
            <person name="Probst A.J."/>
            <person name="Thomas B.C."/>
            <person name="Singh A."/>
            <person name="Wilkins M.J."/>
            <person name="Karaoz U."/>
            <person name="Brodie E.L."/>
            <person name="Williams K.H."/>
            <person name="Hubbard S.S."/>
            <person name="Banfield J.F."/>
        </authorList>
    </citation>
    <scope>NUCLEOTIDE SEQUENCE [LARGE SCALE GENOMIC DNA]</scope>
</reference>
<evidence type="ECO:0000256" key="8">
    <source>
        <dbReference type="SAM" id="Phobius"/>
    </source>
</evidence>
<comment type="similarity">
    <text evidence="2 7">Belongs to the sodium:solute symporter (SSF) (TC 2.A.21) family.</text>
</comment>
<dbReference type="Proteomes" id="UP000179129">
    <property type="component" value="Unassembled WGS sequence"/>
</dbReference>
<dbReference type="PROSITE" id="PS50283">
    <property type="entry name" value="NA_SOLUT_SYMP_3"/>
    <property type="match status" value="1"/>
</dbReference>
<dbReference type="AlphaFoldDB" id="A0A1F5YKF7"/>
<evidence type="ECO:0000256" key="1">
    <source>
        <dbReference type="ARBA" id="ARBA00004141"/>
    </source>
</evidence>
<keyword evidence="4 8" id="KW-0812">Transmembrane</keyword>
<evidence type="ECO:0000313" key="9">
    <source>
        <dbReference type="EMBL" id="OGG00689.1"/>
    </source>
</evidence>
<evidence type="ECO:0000313" key="10">
    <source>
        <dbReference type="Proteomes" id="UP000179129"/>
    </source>
</evidence>
<dbReference type="Gene3D" id="1.20.1730.10">
    <property type="entry name" value="Sodium/glucose cotransporter"/>
    <property type="match status" value="1"/>
</dbReference>
<proteinExistence type="inferred from homology"/>
<protein>
    <recommendedName>
        <fullName evidence="11">Sodium:solute symporter</fullName>
    </recommendedName>
</protein>
<evidence type="ECO:0008006" key="11">
    <source>
        <dbReference type="Google" id="ProtNLM"/>
    </source>
</evidence>
<dbReference type="Pfam" id="PF00474">
    <property type="entry name" value="SSF"/>
    <property type="match status" value="1"/>
</dbReference>
<organism evidence="9 10">
    <name type="scientific">Candidatus Glassbacteria bacterium RIFCSPLOWO2_12_FULL_58_11</name>
    <dbReference type="NCBI Taxonomy" id="1817867"/>
    <lineage>
        <taxon>Bacteria</taxon>
        <taxon>Candidatus Glassiibacteriota</taxon>
    </lineage>
</organism>
<feature type="transmembrane region" description="Helical" evidence="8">
    <location>
        <begin position="300"/>
        <end position="328"/>
    </location>
</feature>
<dbReference type="InterPro" id="IPR038377">
    <property type="entry name" value="Na/Glc_symporter_sf"/>
</dbReference>
<keyword evidence="3" id="KW-0813">Transport</keyword>
<dbReference type="InterPro" id="IPR050277">
    <property type="entry name" value="Sodium:Solute_Symporter"/>
</dbReference>
<comment type="caution">
    <text evidence="9">The sequence shown here is derived from an EMBL/GenBank/DDBJ whole genome shotgun (WGS) entry which is preliminary data.</text>
</comment>
<name>A0A1F5YKF7_9BACT</name>
<feature type="transmembrane region" description="Helical" evidence="8">
    <location>
        <begin position="407"/>
        <end position="425"/>
    </location>
</feature>
<keyword evidence="5 8" id="KW-1133">Transmembrane helix</keyword>
<feature type="transmembrane region" description="Helical" evidence="8">
    <location>
        <begin position="153"/>
        <end position="175"/>
    </location>
</feature>
<feature type="transmembrane region" description="Helical" evidence="8">
    <location>
        <begin position="44"/>
        <end position="68"/>
    </location>
</feature>
<feature type="transmembrane region" description="Helical" evidence="8">
    <location>
        <begin position="349"/>
        <end position="368"/>
    </location>
</feature>
<feature type="transmembrane region" description="Helical" evidence="8">
    <location>
        <begin position="259"/>
        <end position="280"/>
    </location>
</feature>